<dbReference type="AlphaFoldDB" id="A0A172XYQ9"/>
<sequence length="991" mass="109888">MNAKLDNVTTQYRKFNVNQALTEGQLNEFIDYFEDQDRLSRTRLSGVGVVCGFRSEYVDFILQPEVSREKESKPGDLDLENPLQTIMITQGAGVTTDGDLITLRQKEDSPSEVTIDFEVKNYRYYKNYIDKVGYEYFRIGGNQIPLVELFTEKELKAAGANIADYKPVSDIGNINDKIIILYLESYSNEESPCEDADCDNTGAEQVSNLKVLLADSASVSALIARGDAKDTIYKAHNAYEELFDHLPKVEAKRVILDADTTSASKLKTKFRDASDAVAELSDGFNAIASNFNVSVNLGGQSLTDKLTSLLLPTIPSRLEDYQYRYDLLKDLVDTYNEIKGLILHLNFECCPGIASFPKHLMLGAVGTTLELGKYVPFRHGFYNSPITTNDDENYEKVVMLANRFVQKLNGFQSYLGPIKITPSNLYVRLGDKAIPYYYNVDKPLLTQWNFEKTKTDRETYNLSYHTTNLAGENFVQDPLNYNIDNNDFYRVEGHLGLPYKTALQNINDLKTKYGLAFDVIALVLQKGEKPGGDVPREKTVSIDDLRKQLVSISSDISNKKNDSQSTLLNISKLDEKLRLLNQAEFSKEGSPDGVNVVKQDPKKDDVVSELLSEFLERKSGLEHVAGVEPGGTFVLIYESETNNQVLADFSLPYLCCSKKEPVSLILPSAKLCQKDAPIAMTVIPPNGEVKAFVNGVQVPAITQSAGQSYFDPGLVTSSYLEQTITFTVNDDFVETQMVVHKNPEIVSVLSGTVTYEAPTTNPDTTNPDAKVEFDVVGNLAGFTFTWNFDDGTQIIPNEAPTNKKIHVYKLTAGQEDTFNPTLTVTNSNGCSTVYRLAPLKLTGQSTIACLTGMRILIQYIHAKENGNHTCNAAVFNLKGNGLIIGGNPNGNVFLNNAGGPDDKLNYPDNYPPNYTGFDRASEIIINQDEAQQIAALSPDGFISFSLECALGYCHTGVAWTQIFLADSQVPIYDDYPENNFLSINPCTGDTR</sequence>
<gene>
    <name evidence="1" type="ORF">A0O34_16580</name>
</gene>
<dbReference type="KEGG" id="chh:A0O34_16580"/>
<reference evidence="1 2" key="1">
    <citation type="submission" date="2016-04" db="EMBL/GenBank/DDBJ databases">
        <title>Complete Genome Sequence of Chryseobacterium sp. IHBB 10212.</title>
        <authorList>
            <person name="Pal M."/>
            <person name="Swarnkar M.K."/>
            <person name="Kaushal K."/>
            <person name="Chhibber S."/>
            <person name="Singh A.K."/>
            <person name="Gulati A."/>
        </authorList>
    </citation>
    <scope>NUCLEOTIDE SEQUENCE [LARGE SCALE GENOMIC DNA]</scope>
    <source>
        <strain evidence="1 2">IHBB 10212</strain>
    </source>
</reference>
<dbReference type="Proteomes" id="UP000077824">
    <property type="component" value="Chromosome"/>
</dbReference>
<dbReference type="InterPro" id="IPR013783">
    <property type="entry name" value="Ig-like_fold"/>
</dbReference>
<protein>
    <recommendedName>
        <fullName evidence="3">PKD domain-containing protein</fullName>
    </recommendedName>
</protein>
<dbReference type="InterPro" id="IPR035986">
    <property type="entry name" value="PKD_dom_sf"/>
</dbReference>
<evidence type="ECO:0000313" key="1">
    <source>
        <dbReference type="EMBL" id="ANF52030.1"/>
    </source>
</evidence>
<dbReference type="OrthoDB" id="596204at2"/>
<organism evidence="1 2">
    <name type="scientific">Chryseobacterium glaciei</name>
    <dbReference type="NCBI Taxonomy" id="1685010"/>
    <lineage>
        <taxon>Bacteria</taxon>
        <taxon>Pseudomonadati</taxon>
        <taxon>Bacteroidota</taxon>
        <taxon>Flavobacteriia</taxon>
        <taxon>Flavobacteriales</taxon>
        <taxon>Weeksellaceae</taxon>
        <taxon>Chryseobacterium group</taxon>
        <taxon>Chryseobacterium</taxon>
    </lineage>
</organism>
<dbReference type="Gene3D" id="2.60.40.10">
    <property type="entry name" value="Immunoglobulins"/>
    <property type="match status" value="1"/>
</dbReference>
<dbReference type="RefSeq" id="WP_066757060.1">
    <property type="nucleotide sequence ID" value="NZ_CP015199.1"/>
</dbReference>
<evidence type="ECO:0000313" key="2">
    <source>
        <dbReference type="Proteomes" id="UP000077824"/>
    </source>
</evidence>
<keyword evidence="2" id="KW-1185">Reference proteome</keyword>
<dbReference type="CDD" id="cd00146">
    <property type="entry name" value="PKD"/>
    <property type="match status" value="1"/>
</dbReference>
<dbReference type="STRING" id="1685010.A0O34_16580"/>
<dbReference type="SUPFAM" id="SSF49299">
    <property type="entry name" value="PKD domain"/>
    <property type="match status" value="1"/>
</dbReference>
<dbReference type="EMBL" id="CP015199">
    <property type="protein sequence ID" value="ANF52030.1"/>
    <property type="molecule type" value="Genomic_DNA"/>
</dbReference>
<evidence type="ECO:0008006" key="3">
    <source>
        <dbReference type="Google" id="ProtNLM"/>
    </source>
</evidence>
<name>A0A172XYQ9_9FLAO</name>
<proteinExistence type="predicted"/>
<accession>A0A172XYQ9</accession>